<reference evidence="1" key="3">
    <citation type="submission" date="2018-07" db="EMBL/GenBank/DDBJ databases">
        <title>WGS assembly of Glycine max.</title>
        <authorList>
            <person name="Schmutz J."/>
            <person name="Cannon S."/>
            <person name="Schlueter J."/>
            <person name="Ma J."/>
            <person name="Mitros T."/>
            <person name="Nelson W."/>
            <person name="Hyten D."/>
            <person name="Song Q."/>
            <person name="Thelen J."/>
            <person name="Cheng J."/>
            <person name="Xu D."/>
            <person name="Hellsten U."/>
            <person name="May G."/>
            <person name="Yu Y."/>
            <person name="Sakurai T."/>
            <person name="Umezawa T."/>
            <person name="Bhattacharyya M."/>
            <person name="Sandhu D."/>
            <person name="Valliyodan B."/>
            <person name="Lindquist E."/>
            <person name="Peto M."/>
            <person name="Grant D."/>
            <person name="Shu S."/>
            <person name="Goodstein D."/>
            <person name="Barry K."/>
            <person name="Futrell-Griggs M."/>
            <person name="Abernathy B."/>
            <person name="Du J."/>
            <person name="Tian Z."/>
            <person name="Zhu L."/>
            <person name="Gill N."/>
            <person name="Joshi T."/>
            <person name="Libault M."/>
            <person name="Sethuraman A."/>
            <person name="Zhang X."/>
            <person name="Shinozaki K."/>
            <person name="Nguyen H."/>
            <person name="Wing R."/>
            <person name="Cregan P."/>
            <person name="Specht J."/>
            <person name="Grimwood J."/>
            <person name="Rokhsar D."/>
            <person name="Stacey G."/>
            <person name="Shoemaker R."/>
            <person name="Jackson S."/>
        </authorList>
    </citation>
    <scope>NUCLEOTIDE SEQUENCE</scope>
    <source>
        <tissue evidence="1">Callus</tissue>
    </source>
</reference>
<dbReference type="InParanoid" id="A0A0R0F299"/>
<protein>
    <submittedName>
        <fullName evidence="1 2">Uncharacterized protein</fullName>
    </submittedName>
</protein>
<dbReference type="Proteomes" id="UP000008827">
    <property type="component" value="Chromosome 19"/>
</dbReference>
<organism evidence="1">
    <name type="scientific">Glycine max</name>
    <name type="common">Soybean</name>
    <name type="synonym">Glycine hispida</name>
    <dbReference type="NCBI Taxonomy" id="3847"/>
    <lineage>
        <taxon>Eukaryota</taxon>
        <taxon>Viridiplantae</taxon>
        <taxon>Streptophyta</taxon>
        <taxon>Embryophyta</taxon>
        <taxon>Tracheophyta</taxon>
        <taxon>Spermatophyta</taxon>
        <taxon>Magnoliopsida</taxon>
        <taxon>eudicotyledons</taxon>
        <taxon>Gunneridae</taxon>
        <taxon>Pentapetalae</taxon>
        <taxon>rosids</taxon>
        <taxon>fabids</taxon>
        <taxon>Fabales</taxon>
        <taxon>Fabaceae</taxon>
        <taxon>Papilionoideae</taxon>
        <taxon>50 kb inversion clade</taxon>
        <taxon>NPAAA clade</taxon>
        <taxon>indigoferoid/millettioid clade</taxon>
        <taxon>Phaseoleae</taxon>
        <taxon>Glycine</taxon>
        <taxon>Glycine subgen. Soja</taxon>
    </lineage>
</organism>
<gene>
    <name evidence="1" type="ORF">GLYMA_19G261900</name>
</gene>
<dbReference type="Gramene" id="KRG97281">
    <property type="protein sequence ID" value="KRG97281"/>
    <property type="gene ID" value="GLYMA_19G261900"/>
</dbReference>
<sequence>MESLWLSSKLFTLASVPSISQLILDIIEQNNGFAYGIWITTPKHVIHFRCFFCPSNPVQSSLQVIHRCQLPTNQDLDLGLLKS</sequence>
<evidence type="ECO:0000313" key="3">
    <source>
        <dbReference type="Proteomes" id="UP000008827"/>
    </source>
</evidence>
<evidence type="ECO:0000313" key="1">
    <source>
        <dbReference type="EMBL" id="KRG97281.1"/>
    </source>
</evidence>
<evidence type="ECO:0000313" key="2">
    <source>
        <dbReference type="EnsemblPlants" id="KRG97281"/>
    </source>
</evidence>
<dbReference type="EMBL" id="CM000852">
    <property type="protein sequence ID" value="KRG97281.1"/>
    <property type="molecule type" value="Genomic_DNA"/>
</dbReference>
<proteinExistence type="predicted"/>
<reference evidence="2" key="2">
    <citation type="submission" date="2018-02" db="UniProtKB">
        <authorList>
            <consortium name="EnsemblPlants"/>
        </authorList>
    </citation>
    <scope>IDENTIFICATION</scope>
    <source>
        <strain evidence="2">Williams 82</strain>
    </source>
</reference>
<accession>A0A0R0F299</accession>
<dbReference type="EnsemblPlants" id="KRG97281">
    <property type="protein sequence ID" value="KRG97281"/>
    <property type="gene ID" value="GLYMA_19G261900"/>
</dbReference>
<dbReference type="AlphaFoldDB" id="A0A0R0F299"/>
<reference evidence="1 2" key="1">
    <citation type="journal article" date="2010" name="Nature">
        <title>Genome sequence of the palaeopolyploid soybean.</title>
        <authorList>
            <person name="Schmutz J."/>
            <person name="Cannon S.B."/>
            <person name="Schlueter J."/>
            <person name="Ma J."/>
            <person name="Mitros T."/>
            <person name="Nelson W."/>
            <person name="Hyten D.L."/>
            <person name="Song Q."/>
            <person name="Thelen J.J."/>
            <person name="Cheng J."/>
            <person name="Xu D."/>
            <person name="Hellsten U."/>
            <person name="May G.D."/>
            <person name="Yu Y."/>
            <person name="Sakurai T."/>
            <person name="Umezawa T."/>
            <person name="Bhattacharyya M.K."/>
            <person name="Sandhu D."/>
            <person name="Valliyodan B."/>
            <person name="Lindquist E."/>
            <person name="Peto M."/>
            <person name="Grant D."/>
            <person name="Shu S."/>
            <person name="Goodstein D."/>
            <person name="Barry K."/>
            <person name="Futrell-Griggs M."/>
            <person name="Abernathy B."/>
            <person name="Du J."/>
            <person name="Tian Z."/>
            <person name="Zhu L."/>
            <person name="Gill N."/>
            <person name="Joshi T."/>
            <person name="Libault M."/>
            <person name="Sethuraman A."/>
            <person name="Zhang X.-C."/>
            <person name="Shinozaki K."/>
            <person name="Nguyen H.T."/>
            <person name="Wing R.A."/>
            <person name="Cregan P."/>
            <person name="Specht J."/>
            <person name="Grimwood J."/>
            <person name="Rokhsar D."/>
            <person name="Stacey G."/>
            <person name="Shoemaker R.C."/>
            <person name="Jackson S.A."/>
        </authorList>
    </citation>
    <scope>NUCLEOTIDE SEQUENCE</scope>
    <source>
        <strain evidence="2">cv. Williams 82</strain>
        <tissue evidence="1">Callus</tissue>
    </source>
</reference>
<name>A0A0R0F299_SOYBN</name>
<keyword evidence="3" id="KW-1185">Reference proteome</keyword>